<dbReference type="GO" id="GO:0030245">
    <property type="term" value="P:cellulose catabolic process"/>
    <property type="evidence" value="ECO:0007669"/>
    <property type="project" value="UniProtKB-KW"/>
</dbReference>
<evidence type="ECO:0000256" key="10">
    <source>
        <dbReference type="ARBA" id="ARBA00045077"/>
    </source>
</evidence>
<comment type="subcellular location">
    <subcellularLocation>
        <location evidence="2">Secreted</location>
    </subcellularLocation>
</comment>
<gene>
    <name evidence="14" type="ORF">B0I36DRAFT_255672</name>
</gene>
<dbReference type="AlphaFoldDB" id="A0A9P8XRP6"/>
<evidence type="ECO:0000256" key="9">
    <source>
        <dbReference type="ARBA" id="ARBA00044502"/>
    </source>
</evidence>
<evidence type="ECO:0000313" key="15">
    <source>
        <dbReference type="Proteomes" id="UP000756346"/>
    </source>
</evidence>
<evidence type="ECO:0000256" key="6">
    <source>
        <dbReference type="ARBA" id="ARBA00023157"/>
    </source>
</evidence>
<evidence type="ECO:0000256" key="1">
    <source>
        <dbReference type="ARBA" id="ARBA00001973"/>
    </source>
</evidence>
<feature type="signal peptide" evidence="12">
    <location>
        <begin position="1"/>
        <end position="22"/>
    </location>
</feature>
<keyword evidence="4 12" id="KW-0732">Signal</keyword>
<dbReference type="Proteomes" id="UP000756346">
    <property type="component" value="Unassembled WGS sequence"/>
</dbReference>
<evidence type="ECO:0000259" key="13">
    <source>
        <dbReference type="Pfam" id="PF03443"/>
    </source>
</evidence>
<dbReference type="PANTHER" id="PTHR33353">
    <property type="entry name" value="PUTATIVE (AFU_ORTHOLOGUE AFUA_1G12560)-RELATED"/>
    <property type="match status" value="1"/>
</dbReference>
<dbReference type="RefSeq" id="XP_046005151.1">
    <property type="nucleotide sequence ID" value="XM_046150897.1"/>
</dbReference>
<dbReference type="PANTHER" id="PTHR33353:SF34">
    <property type="entry name" value="ENDO-BETA-1,4-GLUCANASE D"/>
    <property type="match status" value="1"/>
</dbReference>
<evidence type="ECO:0000256" key="5">
    <source>
        <dbReference type="ARBA" id="ARBA00023001"/>
    </source>
</evidence>
<dbReference type="GeneID" id="70180443"/>
<comment type="cofactor">
    <cofactor evidence="1">
        <name>Cu(2+)</name>
        <dbReference type="ChEBI" id="CHEBI:29036"/>
    </cofactor>
</comment>
<dbReference type="Gene3D" id="2.70.50.70">
    <property type="match status" value="1"/>
</dbReference>
<proteinExistence type="inferred from homology"/>
<evidence type="ECO:0000256" key="12">
    <source>
        <dbReference type="SAM" id="SignalP"/>
    </source>
</evidence>
<evidence type="ECO:0000256" key="8">
    <source>
        <dbReference type="ARBA" id="ARBA00023326"/>
    </source>
</evidence>
<evidence type="ECO:0000256" key="7">
    <source>
        <dbReference type="ARBA" id="ARBA00023277"/>
    </source>
</evidence>
<evidence type="ECO:0000256" key="3">
    <source>
        <dbReference type="ARBA" id="ARBA00022525"/>
    </source>
</evidence>
<comment type="similarity">
    <text evidence="9">Belongs to the polysaccharide monooxygenase AA9 family.</text>
</comment>
<dbReference type="EC" id="1.14.99.56" evidence="11"/>
<feature type="domain" description="Auxiliary Activity family 9 catalytic" evidence="13">
    <location>
        <begin position="23"/>
        <end position="242"/>
    </location>
</feature>
<dbReference type="EMBL" id="JAGTJQ010000013">
    <property type="protein sequence ID" value="KAH7014184.1"/>
    <property type="molecule type" value="Genomic_DNA"/>
</dbReference>
<keyword evidence="6" id="KW-1015">Disulfide bond</keyword>
<protein>
    <recommendedName>
        <fullName evidence="11">lytic cellulose monooxygenase (C4-dehydrogenating)</fullName>
        <ecNumber evidence="11">1.14.99.56</ecNumber>
    </recommendedName>
</protein>
<dbReference type="OrthoDB" id="4849160at2759"/>
<dbReference type="GO" id="GO:0005576">
    <property type="term" value="C:extracellular region"/>
    <property type="evidence" value="ECO:0007669"/>
    <property type="project" value="UniProtKB-SubCell"/>
</dbReference>
<evidence type="ECO:0000313" key="14">
    <source>
        <dbReference type="EMBL" id="KAH7014184.1"/>
    </source>
</evidence>
<name>A0A9P8XRP6_9PEZI</name>
<comment type="caution">
    <text evidence="14">The sequence shown here is derived from an EMBL/GenBank/DDBJ whole genome shotgun (WGS) entry which is preliminary data.</text>
</comment>
<keyword evidence="8" id="KW-0624">Polysaccharide degradation</keyword>
<dbReference type="GO" id="GO:0016787">
    <property type="term" value="F:hydrolase activity"/>
    <property type="evidence" value="ECO:0007669"/>
    <property type="project" value="UniProtKB-KW"/>
</dbReference>
<feature type="chain" id="PRO_5040265710" description="lytic cellulose monooxygenase (C4-dehydrogenating)" evidence="12">
    <location>
        <begin position="23"/>
        <end position="255"/>
    </location>
</feature>
<dbReference type="InterPro" id="IPR005103">
    <property type="entry name" value="AA9_LPMO"/>
</dbReference>
<dbReference type="CDD" id="cd21175">
    <property type="entry name" value="LPMO_AA9"/>
    <property type="match status" value="1"/>
</dbReference>
<keyword evidence="3" id="KW-0964">Secreted</keyword>
<accession>A0A9P8XRP6</accession>
<reference evidence="14" key="1">
    <citation type="journal article" date="2021" name="Nat. Commun.">
        <title>Genetic determinants of endophytism in the Arabidopsis root mycobiome.</title>
        <authorList>
            <person name="Mesny F."/>
            <person name="Miyauchi S."/>
            <person name="Thiergart T."/>
            <person name="Pickel B."/>
            <person name="Atanasova L."/>
            <person name="Karlsson M."/>
            <person name="Huettel B."/>
            <person name="Barry K.W."/>
            <person name="Haridas S."/>
            <person name="Chen C."/>
            <person name="Bauer D."/>
            <person name="Andreopoulos W."/>
            <person name="Pangilinan J."/>
            <person name="LaButti K."/>
            <person name="Riley R."/>
            <person name="Lipzen A."/>
            <person name="Clum A."/>
            <person name="Drula E."/>
            <person name="Henrissat B."/>
            <person name="Kohler A."/>
            <person name="Grigoriev I.V."/>
            <person name="Martin F.M."/>
            <person name="Hacquard S."/>
        </authorList>
    </citation>
    <scope>NUCLEOTIDE SEQUENCE</scope>
    <source>
        <strain evidence="14">MPI-CAGE-CH-0230</strain>
    </source>
</reference>
<keyword evidence="14" id="KW-0378">Hydrolase</keyword>
<comment type="catalytic activity">
    <reaction evidence="10">
        <text>[(1-&gt;4)-beta-D-glucosyl]n+m + reduced acceptor + O2 = 4-dehydro-beta-D-glucosyl-[(1-&gt;4)-beta-D-glucosyl]n-1 + [(1-&gt;4)-beta-D-glucosyl]m + acceptor + H2O.</text>
        <dbReference type="EC" id="1.14.99.56"/>
    </reaction>
</comment>
<dbReference type="Pfam" id="PF03443">
    <property type="entry name" value="AA9"/>
    <property type="match status" value="1"/>
</dbReference>
<keyword evidence="15" id="KW-1185">Reference proteome</keyword>
<organism evidence="14 15">
    <name type="scientific">Microdochium trichocladiopsis</name>
    <dbReference type="NCBI Taxonomy" id="1682393"/>
    <lineage>
        <taxon>Eukaryota</taxon>
        <taxon>Fungi</taxon>
        <taxon>Dikarya</taxon>
        <taxon>Ascomycota</taxon>
        <taxon>Pezizomycotina</taxon>
        <taxon>Sordariomycetes</taxon>
        <taxon>Xylariomycetidae</taxon>
        <taxon>Xylariales</taxon>
        <taxon>Microdochiaceae</taxon>
        <taxon>Microdochium</taxon>
    </lineage>
</organism>
<keyword evidence="5" id="KW-0136">Cellulose degradation</keyword>
<keyword evidence="7" id="KW-0119">Carbohydrate metabolism</keyword>
<sequence length="255" mass="27001">MHHTISGAVAVALASFISAVEGHGFVNGARVNGVWTAGSDPLWWYAQQNNQPLPVTAGWRALNQDIGFVEPANMGTSDIACHKSAKTNTGFINVDAGSTITLFWNTWPEGHKGPIINYLAPYNTDFASAAAGSLSFTKIGQGALITGGSNSKWVTDTMLASNFSTPVTIPAKLKPGNYVLRHEIIALHAAGSDNGAQMYPQCLNLKVSGNGTVSLPTGVPATQLYKRSDPGIIFNLYQDIKSYPIPGPSLWTGAN</sequence>
<evidence type="ECO:0000256" key="11">
    <source>
        <dbReference type="ARBA" id="ARBA00047174"/>
    </source>
</evidence>
<evidence type="ECO:0000256" key="4">
    <source>
        <dbReference type="ARBA" id="ARBA00022729"/>
    </source>
</evidence>
<dbReference type="InterPro" id="IPR049892">
    <property type="entry name" value="AA9"/>
</dbReference>
<evidence type="ECO:0000256" key="2">
    <source>
        <dbReference type="ARBA" id="ARBA00004613"/>
    </source>
</evidence>